<sequence length="37" mass="4308">MLSNLGRQDLETHRDRKCTDIFPKRPTRGALSILDPR</sequence>
<protein>
    <submittedName>
        <fullName evidence="2">Uncharacterized protein</fullName>
    </submittedName>
</protein>
<feature type="compositionally biased region" description="Basic and acidic residues" evidence="1">
    <location>
        <begin position="8"/>
        <end position="23"/>
    </location>
</feature>
<dbReference type="Proteomes" id="UP001159405">
    <property type="component" value="Unassembled WGS sequence"/>
</dbReference>
<evidence type="ECO:0000313" key="3">
    <source>
        <dbReference type="Proteomes" id="UP001159405"/>
    </source>
</evidence>
<reference evidence="2 3" key="1">
    <citation type="submission" date="2022-05" db="EMBL/GenBank/DDBJ databases">
        <authorList>
            <consortium name="Genoscope - CEA"/>
            <person name="William W."/>
        </authorList>
    </citation>
    <scope>NUCLEOTIDE SEQUENCE [LARGE SCALE GENOMIC DNA]</scope>
</reference>
<feature type="region of interest" description="Disordered" evidence="1">
    <location>
        <begin position="1"/>
        <end position="37"/>
    </location>
</feature>
<evidence type="ECO:0000313" key="2">
    <source>
        <dbReference type="EMBL" id="CAH3177166.1"/>
    </source>
</evidence>
<comment type="caution">
    <text evidence="2">The sequence shown here is derived from an EMBL/GenBank/DDBJ whole genome shotgun (WGS) entry which is preliminary data.</text>
</comment>
<organism evidence="2 3">
    <name type="scientific">Porites lobata</name>
    <dbReference type="NCBI Taxonomy" id="104759"/>
    <lineage>
        <taxon>Eukaryota</taxon>
        <taxon>Metazoa</taxon>
        <taxon>Cnidaria</taxon>
        <taxon>Anthozoa</taxon>
        <taxon>Hexacorallia</taxon>
        <taxon>Scleractinia</taxon>
        <taxon>Fungiina</taxon>
        <taxon>Poritidae</taxon>
        <taxon>Porites</taxon>
    </lineage>
</organism>
<accession>A0ABN8RD64</accession>
<feature type="non-terminal residue" evidence="2">
    <location>
        <position position="37"/>
    </location>
</feature>
<proteinExistence type="predicted"/>
<dbReference type="EMBL" id="CALNXK010000222">
    <property type="protein sequence ID" value="CAH3177166.1"/>
    <property type="molecule type" value="Genomic_DNA"/>
</dbReference>
<gene>
    <name evidence="2" type="ORF">PLOB_00019106</name>
</gene>
<name>A0ABN8RD64_9CNID</name>
<keyword evidence="3" id="KW-1185">Reference proteome</keyword>
<evidence type="ECO:0000256" key="1">
    <source>
        <dbReference type="SAM" id="MobiDB-lite"/>
    </source>
</evidence>